<dbReference type="Pfam" id="PF08668">
    <property type="entry name" value="HDOD"/>
    <property type="match status" value="1"/>
</dbReference>
<keyword evidence="3" id="KW-0808">Transferase</keyword>
<dbReference type="PANTHER" id="PTHR33525">
    <property type="match status" value="1"/>
</dbReference>
<gene>
    <name evidence="3" type="ORF">C1N32_13270</name>
</gene>
<name>A0A2J8I1K1_VIBDI</name>
<dbReference type="RefSeq" id="WP_102966460.1">
    <property type="nucleotide sequence ID" value="NZ_POSK01000008.1"/>
</dbReference>
<sequence length="408" mass="47202">MYTTYVARQPILNSKRHTLGYELLFRDGEQNSFPQHVDADRATYRLIVENFLSIGTNPAIDSSRCFINFPYNSLIRRLPLTLPKQKIVIEVLETCRPTDELLEAIIELNNEGYLIALDDFVYSPEWERFLPYVQIIKLDIMAMGIDAACAMVKKQLARGSRKRYLAERVETEDEFRAAREAGFRFFQGYFFSKPEIIKQRYVSPKHIVAMQLFQEVCKPHVDFVRVEKLVAKDVALSYKLLCFVNSITERIEVPISSFRQALVYLGQDRLKIFVSLAVASYISNHKPKELYNLSLQRAQFCQLTATRRKFDEHKDQAFLIGLFSVLDAMLDISLDVIVEQLPLTESVKEALNKRLGPFGELLNLEECFEKADWQGVQDYCELLGLSYEDVARDLNEAQRWSQETSSLV</sequence>
<dbReference type="AlphaFoldDB" id="A0A2J8I1K1"/>
<dbReference type="InterPro" id="IPR014408">
    <property type="entry name" value="dGMP_Pdiesterase_EAL/HD-GYP"/>
</dbReference>
<dbReference type="PANTHER" id="PTHR33525:SF4">
    <property type="entry name" value="CYCLIC DI-GMP PHOSPHODIESTERASE CDGJ"/>
    <property type="match status" value="1"/>
</dbReference>
<dbReference type="PROSITE" id="PS50883">
    <property type="entry name" value="EAL"/>
    <property type="match status" value="1"/>
</dbReference>
<dbReference type="EMBL" id="POSK01000008">
    <property type="protein sequence ID" value="PNI04395.1"/>
    <property type="molecule type" value="Genomic_DNA"/>
</dbReference>
<accession>A0A2J8I1K1</accession>
<dbReference type="InterPro" id="IPR013976">
    <property type="entry name" value="HDOD"/>
</dbReference>
<evidence type="ECO:0000259" key="1">
    <source>
        <dbReference type="PROSITE" id="PS50883"/>
    </source>
</evidence>
<dbReference type="Pfam" id="PF00563">
    <property type="entry name" value="EAL"/>
    <property type="match status" value="1"/>
</dbReference>
<feature type="domain" description="EAL" evidence="1">
    <location>
        <begin position="1"/>
        <end position="208"/>
    </location>
</feature>
<dbReference type="PROSITE" id="PS51833">
    <property type="entry name" value="HDOD"/>
    <property type="match status" value="1"/>
</dbReference>
<keyword evidence="3" id="KW-0418">Kinase</keyword>
<dbReference type="SUPFAM" id="SSF141868">
    <property type="entry name" value="EAL domain-like"/>
    <property type="match status" value="1"/>
</dbReference>
<feature type="domain" description="HDOD" evidence="2">
    <location>
        <begin position="202"/>
        <end position="389"/>
    </location>
</feature>
<protein>
    <submittedName>
        <fullName evidence="3">Histidine kinase</fullName>
    </submittedName>
</protein>
<organism evidence="3 4">
    <name type="scientific">Vibrio diazotrophicus</name>
    <dbReference type="NCBI Taxonomy" id="685"/>
    <lineage>
        <taxon>Bacteria</taxon>
        <taxon>Pseudomonadati</taxon>
        <taxon>Pseudomonadota</taxon>
        <taxon>Gammaproteobacteria</taxon>
        <taxon>Vibrionales</taxon>
        <taxon>Vibrionaceae</taxon>
        <taxon>Vibrio</taxon>
    </lineage>
</organism>
<dbReference type="OrthoDB" id="9804751at2"/>
<dbReference type="Proteomes" id="UP000236449">
    <property type="component" value="Unassembled WGS sequence"/>
</dbReference>
<dbReference type="Gene3D" id="1.10.3210.10">
    <property type="entry name" value="Hypothetical protein af1432"/>
    <property type="match status" value="1"/>
</dbReference>
<evidence type="ECO:0000259" key="2">
    <source>
        <dbReference type="PROSITE" id="PS51833"/>
    </source>
</evidence>
<dbReference type="Gene3D" id="3.20.20.450">
    <property type="entry name" value="EAL domain"/>
    <property type="match status" value="1"/>
</dbReference>
<dbReference type="InterPro" id="IPR052340">
    <property type="entry name" value="RNase_Y/CdgJ"/>
</dbReference>
<dbReference type="InterPro" id="IPR001633">
    <property type="entry name" value="EAL_dom"/>
</dbReference>
<dbReference type="SMART" id="SM00052">
    <property type="entry name" value="EAL"/>
    <property type="match status" value="1"/>
</dbReference>
<comment type="caution">
    <text evidence="3">The sequence shown here is derived from an EMBL/GenBank/DDBJ whole genome shotgun (WGS) entry which is preliminary data.</text>
</comment>
<evidence type="ECO:0000313" key="3">
    <source>
        <dbReference type="EMBL" id="PNI04395.1"/>
    </source>
</evidence>
<dbReference type="GO" id="GO:0016301">
    <property type="term" value="F:kinase activity"/>
    <property type="evidence" value="ECO:0007669"/>
    <property type="project" value="UniProtKB-KW"/>
</dbReference>
<proteinExistence type="predicted"/>
<reference evidence="3 4" key="1">
    <citation type="submission" date="2018-01" db="EMBL/GenBank/DDBJ databases">
        <title>Draft genome sequences of six Vibrio diazotrophicus strains isolated from deep-sea sediments of the Baltic Sea.</title>
        <authorList>
            <person name="Castillo D."/>
            <person name="Vandieken V."/>
            <person name="Chiang O."/>
            <person name="Middelboe M."/>
        </authorList>
    </citation>
    <scope>NUCLEOTIDE SEQUENCE [LARGE SCALE GENOMIC DNA]</scope>
    <source>
        <strain evidence="3 4">60.27F</strain>
    </source>
</reference>
<evidence type="ECO:0000313" key="4">
    <source>
        <dbReference type="Proteomes" id="UP000236449"/>
    </source>
</evidence>
<dbReference type="PIRSF" id="PIRSF003180">
    <property type="entry name" value="DiGMPpdiest_YuxH"/>
    <property type="match status" value="1"/>
</dbReference>
<dbReference type="SUPFAM" id="SSF109604">
    <property type="entry name" value="HD-domain/PDEase-like"/>
    <property type="match status" value="1"/>
</dbReference>
<dbReference type="InterPro" id="IPR035919">
    <property type="entry name" value="EAL_sf"/>
</dbReference>